<keyword evidence="2" id="KW-0238">DNA-binding</keyword>
<dbReference type="PANTHER" id="PTHR44688:SF16">
    <property type="entry name" value="DNA-BINDING TRANSCRIPTIONAL ACTIVATOR DEVR_DOSR"/>
    <property type="match status" value="1"/>
</dbReference>
<dbReference type="Proteomes" id="UP000030518">
    <property type="component" value="Unassembled WGS sequence"/>
</dbReference>
<dbReference type="PROSITE" id="PS50043">
    <property type="entry name" value="HTH_LUXR_2"/>
    <property type="match status" value="1"/>
</dbReference>
<organism evidence="7 8">
    <name type="scientific">Lysobacter dokdonensis DS-58</name>
    <dbReference type="NCBI Taxonomy" id="1300345"/>
    <lineage>
        <taxon>Bacteria</taxon>
        <taxon>Pseudomonadati</taxon>
        <taxon>Pseudomonadota</taxon>
        <taxon>Gammaproteobacteria</taxon>
        <taxon>Lysobacterales</taxon>
        <taxon>Lysobacteraceae</taxon>
        <taxon>Noviluteimonas</taxon>
    </lineage>
</organism>
<evidence type="ECO:0000256" key="2">
    <source>
        <dbReference type="ARBA" id="ARBA00023125"/>
    </source>
</evidence>
<dbReference type="InterPro" id="IPR036388">
    <property type="entry name" value="WH-like_DNA-bd_sf"/>
</dbReference>
<dbReference type="GO" id="GO:0003677">
    <property type="term" value="F:DNA binding"/>
    <property type="evidence" value="ECO:0007669"/>
    <property type="project" value="UniProtKB-KW"/>
</dbReference>
<comment type="caution">
    <text evidence="7">The sequence shown here is derived from an EMBL/GenBank/DDBJ whole genome shotgun (WGS) entry which is preliminary data.</text>
</comment>
<reference evidence="7 8" key="1">
    <citation type="submission" date="2014-09" db="EMBL/GenBank/DDBJ databases">
        <title>Genome sequences of Lysobacter dokdonensis DS-58.</title>
        <authorList>
            <person name="Kim J.F."/>
            <person name="Kwak M.-J."/>
        </authorList>
    </citation>
    <scope>NUCLEOTIDE SEQUENCE [LARGE SCALE GENOMIC DNA]</scope>
    <source>
        <strain evidence="7 8">DS-58</strain>
    </source>
</reference>
<dbReference type="PANTHER" id="PTHR44688">
    <property type="entry name" value="DNA-BINDING TRANSCRIPTIONAL ACTIVATOR DEVR_DOSR"/>
    <property type="match status" value="1"/>
</dbReference>
<evidence type="ECO:0000256" key="3">
    <source>
        <dbReference type="ARBA" id="ARBA00023163"/>
    </source>
</evidence>
<dbReference type="InterPro" id="IPR011006">
    <property type="entry name" value="CheY-like_superfamily"/>
</dbReference>
<dbReference type="PRINTS" id="PR00038">
    <property type="entry name" value="HTHLUXR"/>
</dbReference>
<evidence type="ECO:0000256" key="1">
    <source>
        <dbReference type="ARBA" id="ARBA00023015"/>
    </source>
</evidence>
<accession>A0A0A2X0Y3</accession>
<evidence type="ECO:0000259" key="6">
    <source>
        <dbReference type="PROSITE" id="PS50110"/>
    </source>
</evidence>
<dbReference type="AlphaFoldDB" id="A0A0A2X0Y3"/>
<dbReference type="EMBL" id="JRKJ01000014">
    <property type="protein sequence ID" value="KGQ18899.1"/>
    <property type="molecule type" value="Genomic_DNA"/>
</dbReference>
<dbReference type="GO" id="GO:0000160">
    <property type="term" value="P:phosphorelay signal transduction system"/>
    <property type="evidence" value="ECO:0007669"/>
    <property type="project" value="InterPro"/>
</dbReference>
<evidence type="ECO:0000256" key="4">
    <source>
        <dbReference type="PROSITE-ProRule" id="PRU00169"/>
    </source>
</evidence>
<dbReference type="GO" id="GO:0006355">
    <property type="term" value="P:regulation of DNA-templated transcription"/>
    <property type="evidence" value="ECO:0007669"/>
    <property type="project" value="InterPro"/>
</dbReference>
<dbReference type="SMART" id="SM00448">
    <property type="entry name" value="REC"/>
    <property type="match status" value="1"/>
</dbReference>
<keyword evidence="8" id="KW-1185">Reference proteome</keyword>
<gene>
    <name evidence="7" type="ORF">LF41_247</name>
</gene>
<feature type="domain" description="Response regulatory" evidence="6">
    <location>
        <begin position="25"/>
        <end position="138"/>
    </location>
</feature>
<evidence type="ECO:0000313" key="8">
    <source>
        <dbReference type="Proteomes" id="UP000030518"/>
    </source>
</evidence>
<dbReference type="eggNOG" id="COG4566">
    <property type="taxonomic scope" value="Bacteria"/>
</dbReference>
<sequence length="226" mass="24548">MNGVAGLGKSECARGESTVAMHEGLVHVVDEDASVRDTLRRMLEADGFAVRCHASAGDYLAAWPSAPGCVLLDVRMPGPSGFDLQLALAYRHDALPVVFMGAYGDLPMSVLALKRGTVHFVAEPIQREALLAAVGKAVERSQAQRALDSRRRAMRERFMTLTARERAVFEHVTAGRLNKQIAATLCTCERTVKAHRANMMHKLQAHSVAELVRIAIHIEADAEVAA</sequence>
<dbReference type="InterPro" id="IPR000792">
    <property type="entry name" value="Tscrpt_reg_LuxR_C"/>
</dbReference>
<feature type="modified residue" description="4-aspartylphosphate" evidence="4">
    <location>
        <position position="73"/>
    </location>
</feature>
<dbReference type="Gene3D" id="1.10.10.10">
    <property type="entry name" value="Winged helix-like DNA-binding domain superfamily/Winged helix DNA-binding domain"/>
    <property type="match status" value="1"/>
</dbReference>
<proteinExistence type="predicted"/>
<keyword evidence="1" id="KW-0805">Transcription regulation</keyword>
<dbReference type="SUPFAM" id="SSF52172">
    <property type="entry name" value="CheY-like"/>
    <property type="match status" value="1"/>
</dbReference>
<dbReference type="Gene3D" id="3.40.50.2300">
    <property type="match status" value="1"/>
</dbReference>
<dbReference type="Pfam" id="PF00196">
    <property type="entry name" value="GerE"/>
    <property type="match status" value="1"/>
</dbReference>
<evidence type="ECO:0000313" key="7">
    <source>
        <dbReference type="EMBL" id="KGQ18899.1"/>
    </source>
</evidence>
<dbReference type="PATRIC" id="fig|1300345.3.peg.1923"/>
<dbReference type="InterPro" id="IPR001789">
    <property type="entry name" value="Sig_transdc_resp-reg_receiver"/>
</dbReference>
<dbReference type="STRING" id="1300345.LF41_247"/>
<dbReference type="Pfam" id="PF00072">
    <property type="entry name" value="Response_reg"/>
    <property type="match status" value="1"/>
</dbReference>
<keyword evidence="4" id="KW-0597">Phosphoprotein</keyword>
<dbReference type="CDD" id="cd06170">
    <property type="entry name" value="LuxR_C_like"/>
    <property type="match status" value="1"/>
</dbReference>
<evidence type="ECO:0000259" key="5">
    <source>
        <dbReference type="PROSITE" id="PS50043"/>
    </source>
</evidence>
<feature type="domain" description="HTH luxR-type" evidence="5">
    <location>
        <begin position="154"/>
        <end position="219"/>
    </location>
</feature>
<protein>
    <submittedName>
        <fullName evidence="7">Two component response regulator, LuxR family</fullName>
    </submittedName>
</protein>
<keyword evidence="3" id="KW-0804">Transcription</keyword>
<dbReference type="SMART" id="SM00421">
    <property type="entry name" value="HTH_LUXR"/>
    <property type="match status" value="1"/>
</dbReference>
<name>A0A0A2X0Y3_9GAMM</name>
<dbReference type="PROSITE" id="PS50110">
    <property type="entry name" value="RESPONSE_REGULATORY"/>
    <property type="match status" value="1"/>
</dbReference>